<feature type="region of interest" description="Disordered" evidence="1">
    <location>
        <begin position="214"/>
        <end position="259"/>
    </location>
</feature>
<reference evidence="2 3" key="3">
    <citation type="journal article" date="2013" name="Rice">
        <title>Improvement of the Oryza sativa Nipponbare reference genome using next generation sequence and optical map data.</title>
        <authorList>
            <person name="Kawahara Y."/>
            <person name="de la Bastide M."/>
            <person name="Hamilton J.P."/>
            <person name="Kanamori H."/>
            <person name="McCombie W.R."/>
            <person name="Ouyang S."/>
            <person name="Schwartz D.C."/>
            <person name="Tanaka T."/>
            <person name="Wu J."/>
            <person name="Zhou S."/>
            <person name="Childs K.L."/>
            <person name="Davidson R.M."/>
            <person name="Lin H."/>
            <person name="Quesada-Ocampo L."/>
            <person name="Vaillancourt B."/>
            <person name="Sakai H."/>
            <person name="Lee S.S."/>
            <person name="Kim J."/>
            <person name="Numa H."/>
            <person name="Itoh T."/>
            <person name="Buell C.R."/>
            <person name="Matsumoto T."/>
        </authorList>
    </citation>
    <scope>NUCLEOTIDE SEQUENCE [LARGE SCALE GENOMIC DNA]</scope>
    <source>
        <strain evidence="3">cv. Nipponbare</strain>
    </source>
</reference>
<feature type="compositionally biased region" description="Basic and acidic residues" evidence="1">
    <location>
        <begin position="335"/>
        <end position="350"/>
    </location>
</feature>
<gene>
    <name evidence="2" type="ordered locus">Os07g0133601</name>
    <name evidence="2" type="ORF">OSNPB_070133601</name>
</gene>
<feature type="non-terminal residue" evidence="2">
    <location>
        <position position="350"/>
    </location>
</feature>
<feature type="region of interest" description="Disordered" evidence="1">
    <location>
        <begin position="318"/>
        <end position="350"/>
    </location>
</feature>
<evidence type="ECO:0000313" key="2">
    <source>
        <dbReference type="EMBL" id="BAS99950.1"/>
    </source>
</evidence>
<feature type="region of interest" description="Disordered" evidence="1">
    <location>
        <begin position="1"/>
        <end position="73"/>
    </location>
</feature>
<dbReference type="Proteomes" id="UP000059680">
    <property type="component" value="Chromosome 7"/>
</dbReference>
<feature type="compositionally biased region" description="Low complexity" evidence="1">
    <location>
        <begin position="226"/>
        <end position="239"/>
    </location>
</feature>
<dbReference type="PaxDb" id="39947-A0A0P0X200"/>
<name>A0A0P0X200_ORYSJ</name>
<evidence type="ECO:0000313" key="3">
    <source>
        <dbReference type="Proteomes" id="UP000059680"/>
    </source>
</evidence>
<organism evidence="2 3">
    <name type="scientific">Oryza sativa subsp. japonica</name>
    <name type="common">Rice</name>
    <dbReference type="NCBI Taxonomy" id="39947"/>
    <lineage>
        <taxon>Eukaryota</taxon>
        <taxon>Viridiplantae</taxon>
        <taxon>Streptophyta</taxon>
        <taxon>Embryophyta</taxon>
        <taxon>Tracheophyta</taxon>
        <taxon>Spermatophyta</taxon>
        <taxon>Magnoliopsida</taxon>
        <taxon>Liliopsida</taxon>
        <taxon>Poales</taxon>
        <taxon>Poaceae</taxon>
        <taxon>BOP clade</taxon>
        <taxon>Oryzoideae</taxon>
        <taxon>Oryzeae</taxon>
        <taxon>Oryzinae</taxon>
        <taxon>Oryza</taxon>
        <taxon>Oryza sativa</taxon>
    </lineage>
</organism>
<dbReference type="Gramene" id="Os07t0133601-00">
    <property type="protein sequence ID" value="Os07t0133601-00"/>
    <property type="gene ID" value="Os07g0133601"/>
</dbReference>
<reference evidence="2 3" key="2">
    <citation type="journal article" date="2013" name="Plant Cell Physiol.">
        <title>Rice Annotation Project Database (RAP-DB): an integrative and interactive database for rice genomics.</title>
        <authorList>
            <person name="Sakai H."/>
            <person name="Lee S.S."/>
            <person name="Tanaka T."/>
            <person name="Numa H."/>
            <person name="Kim J."/>
            <person name="Kawahara Y."/>
            <person name="Wakimoto H."/>
            <person name="Yang C.C."/>
            <person name="Iwamoto M."/>
            <person name="Abe T."/>
            <person name="Yamada Y."/>
            <person name="Muto A."/>
            <person name="Inokuchi H."/>
            <person name="Ikemura T."/>
            <person name="Matsumoto T."/>
            <person name="Sasaki T."/>
            <person name="Itoh T."/>
        </authorList>
    </citation>
    <scope>NUCLEOTIDE SEQUENCE [LARGE SCALE GENOMIC DNA]</scope>
    <source>
        <strain evidence="3">cv. Nipponbare</strain>
    </source>
</reference>
<feature type="compositionally biased region" description="Basic residues" evidence="1">
    <location>
        <begin position="37"/>
        <end position="46"/>
    </location>
</feature>
<sequence>MVDSATDTPTPMPVGSGRTSSNRYPRLSPAAAPAPRSRQHSRRPHGFHVPSPGRSTSHAPGLDLLTLSVPGDATNGVTIDASATGEPDRSCTVTDHPFLSFPARSLSEPNAVSQLRPPLPISAGIDLNPEVAVAAAGELAGEHGLLHAPLHLEHLRAALRLAVELEHEPRVGLGAHRDVELRVRRRHRRGLAPALPDADPAAVVHHRLRRGALEVERDDHLPEQPPGAAADAARGAPPASVHHDLQPRRARPEQRRLRGEAVEVGLGEVERGGERARRRRWRRRRRCLRRGRQQQRRVGGLVRQLVEADLAVARRGGWVHPGPGSGGARRHRHLQREVADQHPHERARVH</sequence>
<evidence type="ECO:0000256" key="1">
    <source>
        <dbReference type="SAM" id="MobiDB-lite"/>
    </source>
</evidence>
<dbReference type="EMBL" id="AP014963">
    <property type="protein sequence ID" value="BAS99950.1"/>
    <property type="molecule type" value="Genomic_DNA"/>
</dbReference>
<dbReference type="InParanoid" id="A0A0P0X200"/>
<dbReference type="AlphaFoldDB" id="A0A0P0X200"/>
<reference evidence="3" key="1">
    <citation type="journal article" date="2005" name="Nature">
        <title>The map-based sequence of the rice genome.</title>
        <authorList>
            <consortium name="International rice genome sequencing project (IRGSP)"/>
            <person name="Matsumoto T."/>
            <person name="Wu J."/>
            <person name="Kanamori H."/>
            <person name="Katayose Y."/>
            <person name="Fujisawa M."/>
            <person name="Namiki N."/>
            <person name="Mizuno H."/>
            <person name="Yamamoto K."/>
            <person name="Antonio B.A."/>
            <person name="Baba T."/>
            <person name="Sakata K."/>
            <person name="Nagamura Y."/>
            <person name="Aoki H."/>
            <person name="Arikawa K."/>
            <person name="Arita K."/>
            <person name="Bito T."/>
            <person name="Chiden Y."/>
            <person name="Fujitsuka N."/>
            <person name="Fukunaka R."/>
            <person name="Hamada M."/>
            <person name="Harada C."/>
            <person name="Hayashi A."/>
            <person name="Hijishita S."/>
            <person name="Honda M."/>
            <person name="Hosokawa S."/>
            <person name="Ichikawa Y."/>
            <person name="Idonuma A."/>
            <person name="Iijima M."/>
            <person name="Ikeda M."/>
            <person name="Ikeno M."/>
            <person name="Ito K."/>
            <person name="Ito S."/>
            <person name="Ito T."/>
            <person name="Ito Y."/>
            <person name="Ito Y."/>
            <person name="Iwabuchi A."/>
            <person name="Kamiya K."/>
            <person name="Karasawa W."/>
            <person name="Kurita K."/>
            <person name="Katagiri S."/>
            <person name="Kikuta A."/>
            <person name="Kobayashi H."/>
            <person name="Kobayashi N."/>
            <person name="Machita K."/>
            <person name="Maehara T."/>
            <person name="Masukawa M."/>
            <person name="Mizubayashi T."/>
            <person name="Mukai Y."/>
            <person name="Nagasaki H."/>
            <person name="Nagata Y."/>
            <person name="Naito S."/>
            <person name="Nakashima M."/>
            <person name="Nakama Y."/>
            <person name="Nakamichi Y."/>
            <person name="Nakamura M."/>
            <person name="Meguro A."/>
            <person name="Negishi M."/>
            <person name="Ohta I."/>
            <person name="Ohta T."/>
            <person name="Okamoto M."/>
            <person name="Ono N."/>
            <person name="Saji S."/>
            <person name="Sakaguchi M."/>
            <person name="Sakai K."/>
            <person name="Shibata M."/>
            <person name="Shimokawa T."/>
            <person name="Song J."/>
            <person name="Takazaki Y."/>
            <person name="Terasawa K."/>
            <person name="Tsugane M."/>
            <person name="Tsuji K."/>
            <person name="Ueda S."/>
            <person name="Waki K."/>
            <person name="Yamagata H."/>
            <person name="Yamamoto M."/>
            <person name="Yamamoto S."/>
            <person name="Yamane H."/>
            <person name="Yoshiki S."/>
            <person name="Yoshihara R."/>
            <person name="Yukawa K."/>
            <person name="Zhong H."/>
            <person name="Yano M."/>
            <person name="Yuan Q."/>
            <person name="Ouyang S."/>
            <person name="Liu J."/>
            <person name="Jones K.M."/>
            <person name="Gansberger K."/>
            <person name="Moffat K."/>
            <person name="Hill J."/>
            <person name="Bera J."/>
            <person name="Fadrosh D."/>
            <person name="Jin S."/>
            <person name="Johri S."/>
            <person name="Kim M."/>
            <person name="Overton L."/>
            <person name="Reardon M."/>
            <person name="Tsitrin T."/>
            <person name="Vuong H."/>
            <person name="Weaver B."/>
            <person name="Ciecko A."/>
            <person name="Tallon L."/>
            <person name="Jackson J."/>
            <person name="Pai G."/>
            <person name="Aken S.V."/>
            <person name="Utterback T."/>
            <person name="Reidmuller S."/>
            <person name="Feldblyum T."/>
            <person name="Hsiao J."/>
            <person name="Zismann V."/>
            <person name="Iobst S."/>
            <person name="de Vazeille A.R."/>
            <person name="Buell C.R."/>
            <person name="Ying K."/>
            <person name="Li Y."/>
            <person name="Lu T."/>
            <person name="Huang Y."/>
            <person name="Zhao Q."/>
            <person name="Feng Q."/>
            <person name="Zhang L."/>
            <person name="Zhu J."/>
            <person name="Weng Q."/>
            <person name="Mu J."/>
            <person name="Lu Y."/>
            <person name="Fan D."/>
            <person name="Liu Y."/>
            <person name="Guan J."/>
            <person name="Zhang Y."/>
            <person name="Yu S."/>
            <person name="Liu X."/>
            <person name="Zhang Y."/>
            <person name="Hong G."/>
            <person name="Han B."/>
            <person name="Choisne N."/>
            <person name="Demange N."/>
            <person name="Orjeda G."/>
            <person name="Samain S."/>
            <person name="Cattolico L."/>
            <person name="Pelletier E."/>
            <person name="Couloux A."/>
            <person name="Segurens B."/>
            <person name="Wincker P."/>
            <person name="D'Hont A."/>
            <person name="Scarpelli C."/>
            <person name="Weissenbach J."/>
            <person name="Salanoubat M."/>
            <person name="Quetier F."/>
            <person name="Yu Y."/>
            <person name="Kim H.R."/>
            <person name="Rambo T."/>
            <person name="Currie J."/>
            <person name="Collura K."/>
            <person name="Luo M."/>
            <person name="Yang T."/>
            <person name="Ammiraju J.S.S."/>
            <person name="Engler F."/>
            <person name="Soderlund C."/>
            <person name="Wing R.A."/>
            <person name="Palmer L.E."/>
            <person name="de la Bastide M."/>
            <person name="Spiegel L."/>
            <person name="Nascimento L."/>
            <person name="Zutavern T."/>
            <person name="O'Shaughnessy A."/>
            <person name="Dike S."/>
            <person name="Dedhia N."/>
            <person name="Preston R."/>
            <person name="Balija V."/>
            <person name="McCombie W.R."/>
            <person name="Chow T."/>
            <person name="Chen H."/>
            <person name="Chung M."/>
            <person name="Chen C."/>
            <person name="Shaw J."/>
            <person name="Wu H."/>
            <person name="Hsiao K."/>
            <person name="Chao Y."/>
            <person name="Chu M."/>
            <person name="Cheng C."/>
            <person name="Hour A."/>
            <person name="Lee P."/>
            <person name="Lin S."/>
            <person name="Lin Y."/>
            <person name="Liou J."/>
            <person name="Liu S."/>
            <person name="Hsing Y."/>
            <person name="Raghuvanshi S."/>
            <person name="Mohanty A."/>
            <person name="Bharti A.K."/>
            <person name="Gaur A."/>
            <person name="Gupta V."/>
            <person name="Kumar D."/>
            <person name="Ravi V."/>
            <person name="Vij S."/>
            <person name="Kapur A."/>
            <person name="Khurana P."/>
            <person name="Khurana P."/>
            <person name="Khurana J.P."/>
            <person name="Tyagi A.K."/>
            <person name="Gaikwad K."/>
            <person name="Singh A."/>
            <person name="Dalal V."/>
            <person name="Srivastava S."/>
            <person name="Dixit A."/>
            <person name="Pal A.K."/>
            <person name="Ghazi I.A."/>
            <person name="Yadav M."/>
            <person name="Pandit A."/>
            <person name="Bhargava A."/>
            <person name="Sureshbabu K."/>
            <person name="Batra K."/>
            <person name="Sharma T.R."/>
            <person name="Mohapatra T."/>
            <person name="Singh N.K."/>
            <person name="Messing J."/>
            <person name="Nelson A.B."/>
            <person name="Fuks G."/>
            <person name="Kavchok S."/>
            <person name="Keizer G."/>
            <person name="Linton E."/>
            <person name="Llaca V."/>
            <person name="Song R."/>
            <person name="Tanyolac B."/>
            <person name="Young S."/>
            <person name="Ho-Il K."/>
            <person name="Hahn J.H."/>
            <person name="Sangsakoo G."/>
            <person name="Vanavichit A."/>
            <person name="de Mattos Luiz.A.T."/>
            <person name="Zimmer P.D."/>
            <person name="Malone G."/>
            <person name="Dellagostin O."/>
            <person name="de Oliveira A.C."/>
            <person name="Bevan M."/>
            <person name="Bancroft I."/>
            <person name="Minx P."/>
            <person name="Cordum H."/>
            <person name="Wilson R."/>
            <person name="Cheng Z."/>
            <person name="Jin W."/>
            <person name="Jiang J."/>
            <person name="Leong S.A."/>
            <person name="Iwama H."/>
            <person name="Gojobori T."/>
            <person name="Itoh T."/>
            <person name="Niimura Y."/>
            <person name="Fujii Y."/>
            <person name="Habara T."/>
            <person name="Sakai H."/>
            <person name="Sato Y."/>
            <person name="Wilson G."/>
            <person name="Kumar K."/>
            <person name="McCouch S."/>
            <person name="Juretic N."/>
            <person name="Hoen D."/>
            <person name="Wright S."/>
            <person name="Bruskiewich R."/>
            <person name="Bureau T."/>
            <person name="Miyao A."/>
            <person name="Hirochika H."/>
            <person name="Nishikawa T."/>
            <person name="Kadowaki K."/>
            <person name="Sugiura M."/>
            <person name="Burr B."/>
            <person name="Sasaki T."/>
        </authorList>
    </citation>
    <scope>NUCLEOTIDE SEQUENCE [LARGE SCALE GENOMIC DNA]</scope>
    <source>
        <strain evidence="3">cv. Nipponbare</strain>
    </source>
</reference>
<feature type="compositionally biased region" description="Low complexity" evidence="1">
    <location>
        <begin position="25"/>
        <end position="36"/>
    </location>
</feature>
<proteinExistence type="predicted"/>
<keyword evidence="3" id="KW-1185">Reference proteome</keyword>
<accession>A0A0P0X200</accession>
<feature type="compositionally biased region" description="Basic and acidic residues" evidence="1">
    <location>
        <begin position="241"/>
        <end position="259"/>
    </location>
</feature>
<protein>
    <submittedName>
        <fullName evidence="2">Os07g0133601 protein</fullName>
    </submittedName>
</protein>